<keyword evidence="1" id="KW-0812">Transmembrane</keyword>
<protein>
    <submittedName>
        <fullName evidence="2">Fis family transcriptional regulator</fullName>
    </submittedName>
</protein>
<dbReference type="RefSeq" id="WP_109901373.1">
    <property type="nucleotide sequence ID" value="NZ_QGLE01000001.1"/>
</dbReference>
<dbReference type="OrthoDB" id="9152892at2"/>
<name>A0A317EEQ8_9PROT</name>
<organism evidence="2 3">
    <name type="scientific">Zavarzinia aquatilis</name>
    <dbReference type="NCBI Taxonomy" id="2211142"/>
    <lineage>
        <taxon>Bacteria</taxon>
        <taxon>Pseudomonadati</taxon>
        <taxon>Pseudomonadota</taxon>
        <taxon>Alphaproteobacteria</taxon>
        <taxon>Rhodospirillales</taxon>
        <taxon>Zavarziniaceae</taxon>
        <taxon>Zavarzinia</taxon>
    </lineage>
</organism>
<dbReference type="Proteomes" id="UP000245461">
    <property type="component" value="Unassembled WGS sequence"/>
</dbReference>
<reference evidence="2 3" key="1">
    <citation type="submission" date="2018-05" db="EMBL/GenBank/DDBJ databases">
        <title>Zavarzinia sp. HR-AS.</title>
        <authorList>
            <person name="Lee Y."/>
            <person name="Jeon C.O."/>
        </authorList>
    </citation>
    <scope>NUCLEOTIDE SEQUENCE [LARGE SCALE GENOMIC DNA]</scope>
    <source>
        <strain evidence="2 3">HR-AS</strain>
    </source>
</reference>
<keyword evidence="3" id="KW-1185">Reference proteome</keyword>
<accession>A0A317EEQ8</accession>
<dbReference type="EMBL" id="QGLE01000001">
    <property type="protein sequence ID" value="PWR25409.1"/>
    <property type="molecule type" value="Genomic_DNA"/>
</dbReference>
<dbReference type="AlphaFoldDB" id="A0A317EEQ8"/>
<evidence type="ECO:0000256" key="1">
    <source>
        <dbReference type="SAM" id="Phobius"/>
    </source>
</evidence>
<sequence length="259" mass="27106">MTTPIDPITAFDLDAFVDDQLPPARRIEVASHLAADPAAAARVMADIARRDALCLAFPLPEHPDPGLVEAAGRLAEGLVPRRPIGMLRRIAAVLAIGFVGWAAHGVLGPLMISDSIASARPPDFVEDARRAHQAALARSRVHDGSIEAFDADEIRAATAITLPVLPAGWRAVDLQIFPSTYGPSVEMTLETERLGPLSLFAVRPGDFAVTPVSVAPVSSADGDAAAVYWQMGEVAYALTGGADGKALAAAATEISNSLY</sequence>
<proteinExistence type="predicted"/>
<gene>
    <name evidence="2" type="ORF">DKG74_00035</name>
</gene>
<evidence type="ECO:0000313" key="2">
    <source>
        <dbReference type="EMBL" id="PWR25409.1"/>
    </source>
</evidence>
<keyword evidence="1" id="KW-0472">Membrane</keyword>
<feature type="transmembrane region" description="Helical" evidence="1">
    <location>
        <begin position="90"/>
        <end position="112"/>
    </location>
</feature>
<keyword evidence="1" id="KW-1133">Transmembrane helix</keyword>
<evidence type="ECO:0000313" key="3">
    <source>
        <dbReference type="Proteomes" id="UP000245461"/>
    </source>
</evidence>
<comment type="caution">
    <text evidence="2">The sequence shown here is derived from an EMBL/GenBank/DDBJ whole genome shotgun (WGS) entry which is preliminary data.</text>
</comment>